<dbReference type="Proteomes" id="UP001631969">
    <property type="component" value="Unassembled WGS sequence"/>
</dbReference>
<sequence>MATAANVYWDTYLKSKVSSKVRKSIRIDTLKKVLCLPVSHFDDHHSGELLTRMTNDNQAIGKACSDTMLSLIRNPILALSSFIYLLTINWKLAIICALVGPMTLLVGGGFGKVLRHNSQLLQHRVGGLTSVLQEILGSSQIFKPFGLEKKLLQTFTQNSDDVSKFEIRGGKIQASLSAAANAVGLLSFIVTFIVGAYFTASGSMTVGGLIAFIQLMNHLTWPFTGLASSWGELQQALGAADRIFKTMDERTEFTDIPTHKVNHEFTNMKVDGLSFGYTSSRSILNNVSFHVEAGQKIALVGPSGGGKTTIFKILLGLYEPSGGDIQINENNIRDMKLQELRGYFSFVPQENVMYSGTIRENIACGRLDASEEEIVAAAGDANALGFILELPEGFDTHMGEGGIRLSGGQKQRISIARALLRNAPVLLLDEATAALDNESERLVQKALERLMAGRTTIIIAHKLSTVQQADQIIVIQNGRVAEKGRHDELLQSEGLYHTLYKGIYSESHLKKGKPLYETFPL</sequence>
<reference evidence="1" key="1">
    <citation type="submission" date="2024-12" db="EMBL/GenBank/DDBJ databases">
        <authorList>
            <person name="Wu N."/>
        </authorList>
    </citation>
    <scope>NUCLEOTIDE SEQUENCE</scope>
    <source>
        <strain evidence="1">P15</strain>
    </source>
</reference>
<comment type="caution">
    <text evidence="1">The sequence shown here is derived from an EMBL/GenBank/DDBJ whole genome shotgun (WGS) entry which is preliminary data.</text>
</comment>
<organism evidence="1 2">
    <name type="scientific">Paenibacillus mesotrionivorans</name>
    <dbReference type="NCBI Taxonomy" id="3160968"/>
    <lineage>
        <taxon>Bacteria</taxon>
        <taxon>Bacillati</taxon>
        <taxon>Bacillota</taxon>
        <taxon>Bacilli</taxon>
        <taxon>Bacillales</taxon>
        <taxon>Paenibacillaceae</taxon>
        <taxon>Paenibacillus</taxon>
    </lineage>
</organism>
<evidence type="ECO:0000313" key="2">
    <source>
        <dbReference type="Proteomes" id="UP001631969"/>
    </source>
</evidence>
<proteinExistence type="predicted"/>
<name>A0ACC7P0N1_9BACL</name>
<keyword evidence="1" id="KW-0547">Nucleotide-binding</keyword>
<protein>
    <submittedName>
        <fullName evidence="1">ABC transporter ATP-binding protein</fullName>
    </submittedName>
</protein>
<gene>
    <name evidence="1" type="ORF">ACI1P1_14530</name>
</gene>
<keyword evidence="2" id="KW-1185">Reference proteome</keyword>
<accession>A0ACC7P0N1</accession>
<evidence type="ECO:0000313" key="1">
    <source>
        <dbReference type="EMBL" id="MFM9329506.1"/>
    </source>
</evidence>
<keyword evidence="1" id="KW-0067">ATP-binding</keyword>
<dbReference type="EMBL" id="JBJURJ010000008">
    <property type="protein sequence ID" value="MFM9329506.1"/>
    <property type="molecule type" value="Genomic_DNA"/>
</dbReference>